<evidence type="ECO:0000256" key="1">
    <source>
        <dbReference type="ARBA" id="ARBA00006484"/>
    </source>
</evidence>
<sequence>MPTAIVTGAAVRIGKAFACHLADKGFDLAVHHHHSPPTEVLDYAQSKGVKAKAYAADLTGLQAAGQLIPSVLKDFKDVELLINSAANFIQENVEATSNETLNDTLHLNLMTPYLLMREYKRLVNRGLIINILDERINKNIPTFAAYSVAKVGLAHATHLAAVEWGDTVRVNGIAPGLILPPPGKGDDYLTKNAPYVPTQTYGTVEDLTRGLDYLLTSPFVNGEVLFIDGGESKSRRSPQ</sequence>
<accession>A0ABN8W4G3</accession>
<keyword evidence="4" id="KW-1185">Reference proteome</keyword>
<dbReference type="Pfam" id="PF13561">
    <property type="entry name" value="adh_short_C2"/>
    <property type="match status" value="1"/>
</dbReference>
<protein>
    <submittedName>
        <fullName evidence="3">FolM Alternative dihydrofolate reductase 1</fullName>
    </submittedName>
</protein>
<evidence type="ECO:0000313" key="3">
    <source>
        <dbReference type="EMBL" id="CAI2719035.1"/>
    </source>
</evidence>
<name>A0ABN8W4G3_9BACT</name>
<evidence type="ECO:0000256" key="2">
    <source>
        <dbReference type="ARBA" id="ARBA00023002"/>
    </source>
</evidence>
<dbReference type="SUPFAM" id="SSF51735">
    <property type="entry name" value="NAD(P)-binding Rossmann-fold domains"/>
    <property type="match status" value="1"/>
</dbReference>
<gene>
    <name evidence="3" type="ORF">NSPWAT_2179</name>
</gene>
<evidence type="ECO:0000313" key="4">
    <source>
        <dbReference type="Proteomes" id="UP001157733"/>
    </source>
</evidence>
<dbReference type="Proteomes" id="UP001157733">
    <property type="component" value="Chromosome"/>
</dbReference>
<reference evidence="3 4" key="1">
    <citation type="submission" date="2022-09" db="EMBL/GenBank/DDBJ databases">
        <authorList>
            <person name="Kop L."/>
        </authorList>
    </citation>
    <scope>NUCLEOTIDE SEQUENCE [LARGE SCALE GENOMIC DNA]</scope>
    <source>
        <strain evidence="3 4">347</strain>
    </source>
</reference>
<dbReference type="InterPro" id="IPR002347">
    <property type="entry name" value="SDR_fam"/>
</dbReference>
<dbReference type="Gene3D" id="3.40.50.720">
    <property type="entry name" value="NAD(P)-binding Rossmann-like Domain"/>
    <property type="match status" value="1"/>
</dbReference>
<dbReference type="InterPro" id="IPR036291">
    <property type="entry name" value="NAD(P)-bd_dom_sf"/>
</dbReference>
<dbReference type="RefSeq" id="WP_282011893.1">
    <property type="nucleotide sequence ID" value="NZ_OX336137.1"/>
</dbReference>
<organism evidence="3 4">
    <name type="scientific">Nitrospina watsonii</name>
    <dbReference type="NCBI Taxonomy" id="1323948"/>
    <lineage>
        <taxon>Bacteria</taxon>
        <taxon>Pseudomonadati</taxon>
        <taxon>Nitrospinota/Tectimicrobiota group</taxon>
        <taxon>Nitrospinota</taxon>
        <taxon>Nitrospinia</taxon>
        <taxon>Nitrospinales</taxon>
        <taxon>Nitrospinaceae</taxon>
        <taxon>Nitrospina</taxon>
    </lineage>
</organism>
<dbReference type="EMBL" id="OX336137">
    <property type="protein sequence ID" value="CAI2719035.1"/>
    <property type="molecule type" value="Genomic_DNA"/>
</dbReference>
<dbReference type="PRINTS" id="PR00081">
    <property type="entry name" value="GDHRDH"/>
</dbReference>
<dbReference type="PANTHER" id="PTHR43639">
    <property type="entry name" value="OXIDOREDUCTASE, SHORT-CHAIN DEHYDROGENASE/REDUCTASE FAMILY (AFU_ORTHOLOGUE AFUA_5G02870)"/>
    <property type="match status" value="1"/>
</dbReference>
<comment type="similarity">
    <text evidence="1">Belongs to the short-chain dehydrogenases/reductases (SDR) family.</text>
</comment>
<keyword evidence="2" id="KW-0560">Oxidoreductase</keyword>
<dbReference type="PANTHER" id="PTHR43639:SF1">
    <property type="entry name" value="SHORT-CHAIN DEHYDROGENASE_REDUCTASE FAMILY PROTEIN"/>
    <property type="match status" value="1"/>
</dbReference>
<proteinExistence type="inferred from homology"/>